<evidence type="ECO:0000313" key="2">
    <source>
        <dbReference type="Proteomes" id="UP000198211"/>
    </source>
</evidence>
<protein>
    <submittedName>
        <fullName evidence="1">Reverse transcriptase</fullName>
    </submittedName>
</protein>
<organism evidence="1 2">
    <name type="scientific">Phytophthora megakarya</name>
    <dbReference type="NCBI Taxonomy" id="4795"/>
    <lineage>
        <taxon>Eukaryota</taxon>
        <taxon>Sar</taxon>
        <taxon>Stramenopiles</taxon>
        <taxon>Oomycota</taxon>
        <taxon>Peronosporomycetes</taxon>
        <taxon>Peronosporales</taxon>
        <taxon>Peronosporaceae</taxon>
        <taxon>Phytophthora</taxon>
    </lineage>
</organism>
<name>A0A225VCD8_9STRA</name>
<keyword evidence="2" id="KW-1185">Reference proteome</keyword>
<sequence>MEQTLGFQVDGQNYICRRLKSLYGLEQAPNLWNKTLHAKVTYGKAASSAVCQCPVPIPETPSTGSVLPSYMLSYASLLAHDFTAAGSIYYDTMHLSEFMRLYSRRRCENEYTEFKSEFSGVVYMAEKQSSSADKEMNLVHQIPGV</sequence>
<dbReference type="AlphaFoldDB" id="A0A225VCD8"/>
<dbReference type="GO" id="GO:0003964">
    <property type="term" value="F:RNA-directed DNA polymerase activity"/>
    <property type="evidence" value="ECO:0007669"/>
    <property type="project" value="UniProtKB-KW"/>
</dbReference>
<reference evidence="2" key="1">
    <citation type="submission" date="2017-03" db="EMBL/GenBank/DDBJ databases">
        <title>Phytopthora megakarya and P. palmivora, two closely related causual agents of cacao black pod achieved similar genome size and gene model numbers by different mechanisms.</title>
        <authorList>
            <person name="Ali S."/>
            <person name="Shao J."/>
            <person name="Larry D.J."/>
            <person name="Kronmiller B."/>
            <person name="Shen D."/>
            <person name="Strem M.D."/>
            <person name="Melnick R.L."/>
            <person name="Guiltinan M.J."/>
            <person name="Tyler B.M."/>
            <person name="Meinhardt L.W."/>
            <person name="Bailey B.A."/>
        </authorList>
    </citation>
    <scope>NUCLEOTIDE SEQUENCE [LARGE SCALE GENOMIC DNA]</scope>
    <source>
        <strain evidence="2">zdho120</strain>
    </source>
</reference>
<keyword evidence="1" id="KW-0808">Transferase</keyword>
<proteinExistence type="predicted"/>
<dbReference type="EMBL" id="NBNE01006162">
    <property type="protein sequence ID" value="OWZ02447.1"/>
    <property type="molecule type" value="Genomic_DNA"/>
</dbReference>
<evidence type="ECO:0000313" key="1">
    <source>
        <dbReference type="EMBL" id="OWZ02447.1"/>
    </source>
</evidence>
<keyword evidence="1" id="KW-0695">RNA-directed DNA polymerase</keyword>
<feature type="non-terminal residue" evidence="1">
    <location>
        <position position="1"/>
    </location>
</feature>
<comment type="caution">
    <text evidence="1">The sequence shown here is derived from an EMBL/GenBank/DDBJ whole genome shotgun (WGS) entry which is preliminary data.</text>
</comment>
<accession>A0A225VCD8</accession>
<keyword evidence="1" id="KW-0548">Nucleotidyltransferase</keyword>
<dbReference type="Proteomes" id="UP000198211">
    <property type="component" value="Unassembled WGS sequence"/>
</dbReference>
<gene>
    <name evidence="1" type="ORF">PHMEG_00025987</name>
</gene>